<protein>
    <submittedName>
        <fullName evidence="3">Adenylate/guanylate cyclase domain-containing protein</fullName>
    </submittedName>
</protein>
<keyword evidence="1" id="KW-1133">Transmembrane helix</keyword>
<name>A0ABR9AH67_9BACT</name>
<proteinExistence type="predicted"/>
<evidence type="ECO:0000256" key="1">
    <source>
        <dbReference type="SAM" id="Phobius"/>
    </source>
</evidence>
<feature type="transmembrane region" description="Helical" evidence="1">
    <location>
        <begin position="81"/>
        <end position="103"/>
    </location>
</feature>
<accession>A0ABR9AH67</accession>
<feature type="transmembrane region" description="Helical" evidence="1">
    <location>
        <begin position="123"/>
        <end position="144"/>
    </location>
</feature>
<gene>
    <name evidence="3" type="ORF">IFO69_05470</name>
</gene>
<dbReference type="Proteomes" id="UP000647133">
    <property type="component" value="Unassembled WGS sequence"/>
</dbReference>
<dbReference type="InterPro" id="IPR050697">
    <property type="entry name" value="Adenylyl/Guanylyl_Cyclase_3/4"/>
</dbReference>
<dbReference type="PANTHER" id="PTHR43081:SF1">
    <property type="entry name" value="ADENYLATE CYCLASE, TERMINAL-DIFFERENTIATION SPECIFIC"/>
    <property type="match status" value="1"/>
</dbReference>
<keyword evidence="4" id="KW-1185">Reference proteome</keyword>
<organism evidence="3 4">
    <name type="scientific">Echinicola arenosa</name>
    <dbReference type="NCBI Taxonomy" id="2774144"/>
    <lineage>
        <taxon>Bacteria</taxon>
        <taxon>Pseudomonadati</taxon>
        <taxon>Bacteroidota</taxon>
        <taxon>Cytophagia</taxon>
        <taxon>Cytophagales</taxon>
        <taxon>Cyclobacteriaceae</taxon>
        <taxon>Echinicola</taxon>
    </lineage>
</organism>
<keyword evidence="1" id="KW-0812">Transmembrane</keyword>
<dbReference type="CDD" id="cd07302">
    <property type="entry name" value="CHD"/>
    <property type="match status" value="1"/>
</dbReference>
<dbReference type="PANTHER" id="PTHR43081">
    <property type="entry name" value="ADENYLATE CYCLASE, TERMINAL-DIFFERENTIATION SPECIFIC-RELATED"/>
    <property type="match status" value="1"/>
</dbReference>
<dbReference type="PROSITE" id="PS50125">
    <property type="entry name" value="GUANYLATE_CYCLASE_2"/>
    <property type="match status" value="1"/>
</dbReference>
<feature type="domain" description="Guanylate cyclase" evidence="2">
    <location>
        <begin position="166"/>
        <end position="294"/>
    </location>
</feature>
<comment type="caution">
    <text evidence="3">The sequence shown here is derived from an EMBL/GenBank/DDBJ whole genome shotgun (WGS) entry which is preliminary data.</text>
</comment>
<dbReference type="SUPFAM" id="SSF55073">
    <property type="entry name" value="Nucleotide cyclase"/>
    <property type="match status" value="1"/>
</dbReference>
<reference evidence="3 4" key="1">
    <citation type="submission" date="2020-09" db="EMBL/GenBank/DDBJ databases">
        <title>Echinicola sp. CAU 1574 isolated from sand of Sido Beach.</title>
        <authorList>
            <person name="Kim W."/>
        </authorList>
    </citation>
    <scope>NUCLEOTIDE SEQUENCE [LARGE SCALE GENOMIC DNA]</scope>
    <source>
        <strain evidence="3 4">CAU 1574</strain>
    </source>
</reference>
<dbReference type="RefSeq" id="WP_192009076.1">
    <property type="nucleotide sequence ID" value="NZ_JACYTQ010000002.1"/>
</dbReference>
<dbReference type="EMBL" id="JACYTQ010000002">
    <property type="protein sequence ID" value="MBD8488190.1"/>
    <property type="molecule type" value="Genomic_DNA"/>
</dbReference>
<dbReference type="Gene3D" id="3.30.70.1230">
    <property type="entry name" value="Nucleotide cyclase"/>
    <property type="match status" value="1"/>
</dbReference>
<keyword evidence="1" id="KW-0472">Membrane</keyword>
<evidence type="ECO:0000313" key="3">
    <source>
        <dbReference type="EMBL" id="MBD8488190.1"/>
    </source>
</evidence>
<feature type="transmembrane region" description="Helical" evidence="1">
    <location>
        <begin position="47"/>
        <end position="69"/>
    </location>
</feature>
<evidence type="ECO:0000313" key="4">
    <source>
        <dbReference type="Proteomes" id="UP000647133"/>
    </source>
</evidence>
<sequence>MKFRNKRKWAIKRQYILGWCLAFIFLSIVRGEGTEELGSVKFELGKAIWVSLIGGMIFGALSGFAQILTEKHGYMKMSLQGLLAARLGYVILFLWAMVSLAYWIFGEEISYLEFAFEPGSFAIYFYIVVVDGLMFALRQVQLYFGGDNLWQLFRGKFYTPREVERIFMFLDLQSSTTHAERLGHIQYSKLIQDCFNDLGIVAENDAEIYQYVGDEAILFWKLEDGLKYQNCLKAFFNFKQQLATKQDYYHRQYGCLPHFKAGLHAGVVTMTEVGKFKKEIAFHGDTINTAARIQGQCNVLGQELLISSLLKQDLETNTFHFEQMGSIPLKGKEAPLILYAVSPS</sequence>
<dbReference type="InterPro" id="IPR029787">
    <property type="entry name" value="Nucleotide_cyclase"/>
</dbReference>
<dbReference type="Pfam" id="PF00211">
    <property type="entry name" value="Guanylate_cyc"/>
    <property type="match status" value="1"/>
</dbReference>
<dbReference type="InterPro" id="IPR001054">
    <property type="entry name" value="A/G_cyclase"/>
</dbReference>
<evidence type="ECO:0000259" key="2">
    <source>
        <dbReference type="PROSITE" id="PS50125"/>
    </source>
</evidence>